<dbReference type="InterPro" id="IPR036390">
    <property type="entry name" value="WH_DNA-bd_sf"/>
</dbReference>
<evidence type="ECO:0000313" key="7">
    <source>
        <dbReference type="Proteomes" id="UP000460435"/>
    </source>
</evidence>
<name>A0A7K3LZM7_9ACTN</name>
<evidence type="ECO:0000256" key="3">
    <source>
        <dbReference type="ARBA" id="ARBA00023125"/>
    </source>
</evidence>
<dbReference type="CDD" id="cd08420">
    <property type="entry name" value="PBP2_CysL_like"/>
    <property type="match status" value="1"/>
</dbReference>
<comment type="caution">
    <text evidence="6">The sequence shown here is derived from an EMBL/GenBank/DDBJ whole genome shotgun (WGS) entry which is preliminary data.</text>
</comment>
<sequence>MTSTSWPDLNSLELFVLVAEHGSVGQAAARHGITQASASRRLDTLERELGVPLLVRSTTGSRLTDDGRVVVDWARATLAAAGDLMAGVSALRHERAGALRVAASMTVAEYLMPGWLMTFRHNRPDVDVSLQVANSESVGEMVRAGDVDLGFIESPSVPGGLTSRQVATDRLVVIVAPAHRWARRRTPIPAAELAATPLVVREPGSGTRTALERILDRNQMAAPLLELSSNAAVKVAVETGQAPAVLSNLAVAGEVRDGRLRDVAVAELELDRPLRAVWPRRRRLAEPAATLVRLAEQAGARVPQTGDARRPAGQR</sequence>
<feature type="domain" description="HTH lysR-type" evidence="5">
    <location>
        <begin position="7"/>
        <end position="64"/>
    </location>
</feature>
<keyword evidence="4" id="KW-0804">Transcription</keyword>
<organism evidence="6 7">
    <name type="scientific">Phytoactinopolyspora mesophila</name>
    <dbReference type="NCBI Taxonomy" id="2650750"/>
    <lineage>
        <taxon>Bacteria</taxon>
        <taxon>Bacillati</taxon>
        <taxon>Actinomycetota</taxon>
        <taxon>Actinomycetes</taxon>
        <taxon>Jiangellales</taxon>
        <taxon>Jiangellaceae</taxon>
        <taxon>Phytoactinopolyspora</taxon>
    </lineage>
</organism>
<keyword evidence="2" id="KW-0805">Transcription regulation</keyword>
<dbReference type="AlphaFoldDB" id="A0A7K3LZM7"/>
<dbReference type="SUPFAM" id="SSF53850">
    <property type="entry name" value="Periplasmic binding protein-like II"/>
    <property type="match status" value="1"/>
</dbReference>
<dbReference type="SUPFAM" id="SSF46785">
    <property type="entry name" value="Winged helix' DNA-binding domain"/>
    <property type="match status" value="1"/>
</dbReference>
<dbReference type="GO" id="GO:0003700">
    <property type="term" value="F:DNA-binding transcription factor activity"/>
    <property type="evidence" value="ECO:0007669"/>
    <property type="project" value="InterPro"/>
</dbReference>
<dbReference type="PANTHER" id="PTHR30126">
    <property type="entry name" value="HTH-TYPE TRANSCRIPTIONAL REGULATOR"/>
    <property type="match status" value="1"/>
</dbReference>
<evidence type="ECO:0000313" key="6">
    <source>
        <dbReference type="EMBL" id="NDL56142.1"/>
    </source>
</evidence>
<evidence type="ECO:0000256" key="4">
    <source>
        <dbReference type="ARBA" id="ARBA00023163"/>
    </source>
</evidence>
<evidence type="ECO:0000256" key="2">
    <source>
        <dbReference type="ARBA" id="ARBA00023015"/>
    </source>
</evidence>
<evidence type="ECO:0000256" key="1">
    <source>
        <dbReference type="ARBA" id="ARBA00009437"/>
    </source>
</evidence>
<evidence type="ECO:0000259" key="5">
    <source>
        <dbReference type="PROSITE" id="PS50931"/>
    </source>
</evidence>
<keyword evidence="7" id="KW-1185">Reference proteome</keyword>
<dbReference type="InterPro" id="IPR000847">
    <property type="entry name" value="LysR_HTH_N"/>
</dbReference>
<protein>
    <submittedName>
        <fullName evidence="6">LysR family transcriptional regulator</fullName>
    </submittedName>
</protein>
<dbReference type="GO" id="GO:0000976">
    <property type="term" value="F:transcription cis-regulatory region binding"/>
    <property type="evidence" value="ECO:0007669"/>
    <property type="project" value="TreeGrafter"/>
</dbReference>
<dbReference type="RefSeq" id="WP_162448768.1">
    <property type="nucleotide sequence ID" value="NZ_WLZY01000001.1"/>
</dbReference>
<dbReference type="Pfam" id="PF00126">
    <property type="entry name" value="HTH_1"/>
    <property type="match status" value="1"/>
</dbReference>
<reference evidence="6 7" key="1">
    <citation type="submission" date="2019-11" db="EMBL/GenBank/DDBJ databases">
        <authorList>
            <person name="Li X.-J."/>
            <person name="Feng X.-M."/>
        </authorList>
    </citation>
    <scope>NUCLEOTIDE SEQUENCE [LARGE SCALE GENOMIC DNA]</scope>
    <source>
        <strain evidence="6 7">XMNu-373</strain>
    </source>
</reference>
<dbReference type="PANTHER" id="PTHR30126:SF39">
    <property type="entry name" value="HTH-TYPE TRANSCRIPTIONAL REGULATOR CYSL"/>
    <property type="match status" value="1"/>
</dbReference>
<comment type="similarity">
    <text evidence="1">Belongs to the LysR transcriptional regulatory family.</text>
</comment>
<dbReference type="Proteomes" id="UP000460435">
    <property type="component" value="Unassembled WGS sequence"/>
</dbReference>
<dbReference type="EMBL" id="WLZY01000001">
    <property type="protein sequence ID" value="NDL56142.1"/>
    <property type="molecule type" value="Genomic_DNA"/>
</dbReference>
<proteinExistence type="inferred from homology"/>
<dbReference type="Pfam" id="PF03466">
    <property type="entry name" value="LysR_substrate"/>
    <property type="match status" value="1"/>
</dbReference>
<dbReference type="InterPro" id="IPR036388">
    <property type="entry name" value="WH-like_DNA-bd_sf"/>
</dbReference>
<dbReference type="InterPro" id="IPR005119">
    <property type="entry name" value="LysR_subst-bd"/>
</dbReference>
<gene>
    <name evidence="6" type="ORF">F7O44_03535</name>
</gene>
<dbReference type="Gene3D" id="3.40.190.10">
    <property type="entry name" value="Periplasmic binding protein-like II"/>
    <property type="match status" value="2"/>
</dbReference>
<keyword evidence="3" id="KW-0238">DNA-binding</keyword>
<dbReference type="Gene3D" id="1.10.10.10">
    <property type="entry name" value="Winged helix-like DNA-binding domain superfamily/Winged helix DNA-binding domain"/>
    <property type="match status" value="1"/>
</dbReference>
<accession>A0A7K3LZM7</accession>
<dbReference type="PROSITE" id="PS50931">
    <property type="entry name" value="HTH_LYSR"/>
    <property type="match status" value="1"/>
</dbReference>